<evidence type="ECO:0000313" key="11">
    <source>
        <dbReference type="Proteomes" id="UP000188235"/>
    </source>
</evidence>
<reference evidence="10 11" key="1">
    <citation type="journal article" date="2008" name="Int. J. Syst. Evol. Microbiol.">
        <title>Tessaracoccus flavescens sp. nov., isolated from marine sediment.</title>
        <authorList>
            <person name="Lee D.W."/>
            <person name="Lee S.D."/>
        </authorList>
    </citation>
    <scope>NUCLEOTIDE SEQUENCE [LARGE SCALE GENOMIC DNA]</scope>
    <source>
        <strain evidence="10 11">SST-39T</strain>
    </source>
</reference>
<evidence type="ECO:0000256" key="6">
    <source>
        <dbReference type="PIRSR" id="PIRSR625705-1"/>
    </source>
</evidence>
<dbReference type="InterPro" id="IPR025705">
    <property type="entry name" value="Beta_hexosaminidase_sua/sub"/>
</dbReference>
<dbReference type="CDD" id="cd06563">
    <property type="entry name" value="GH20_chitobiase-like"/>
    <property type="match status" value="1"/>
</dbReference>
<evidence type="ECO:0000256" key="7">
    <source>
        <dbReference type="SAM" id="MobiDB-lite"/>
    </source>
</evidence>
<dbReference type="GO" id="GO:0005975">
    <property type="term" value="P:carbohydrate metabolic process"/>
    <property type="evidence" value="ECO:0007669"/>
    <property type="project" value="InterPro"/>
</dbReference>
<keyword evidence="11" id="KW-1185">Reference proteome</keyword>
<dbReference type="Gene3D" id="3.30.379.10">
    <property type="entry name" value="Chitobiase/beta-hexosaminidase domain 2-like"/>
    <property type="match status" value="1"/>
</dbReference>
<feature type="domain" description="Beta-hexosaminidase bacterial type N-terminal" evidence="9">
    <location>
        <begin position="6"/>
        <end position="125"/>
    </location>
</feature>
<dbReference type="PANTHER" id="PTHR22600:SF57">
    <property type="entry name" value="BETA-N-ACETYLHEXOSAMINIDASE"/>
    <property type="match status" value="1"/>
</dbReference>
<accession>A0A1Q2D2R2</accession>
<dbReference type="GO" id="GO:0016020">
    <property type="term" value="C:membrane"/>
    <property type="evidence" value="ECO:0007669"/>
    <property type="project" value="TreeGrafter"/>
</dbReference>
<dbReference type="PRINTS" id="PR00738">
    <property type="entry name" value="GLHYDRLASE20"/>
</dbReference>
<dbReference type="InterPro" id="IPR015882">
    <property type="entry name" value="HEX_bac_N"/>
</dbReference>
<dbReference type="Pfam" id="PF02838">
    <property type="entry name" value="Glyco_hydro_20b"/>
    <property type="match status" value="1"/>
</dbReference>
<comment type="catalytic activity">
    <reaction evidence="1">
        <text>Hydrolysis of terminal non-reducing N-acetyl-D-hexosamine residues in N-acetyl-beta-D-hexosaminides.</text>
        <dbReference type="EC" id="3.2.1.52"/>
    </reaction>
</comment>
<dbReference type="GO" id="GO:0004563">
    <property type="term" value="F:beta-N-acetylhexosaminidase activity"/>
    <property type="evidence" value="ECO:0007669"/>
    <property type="project" value="UniProtKB-EC"/>
</dbReference>
<keyword evidence="4" id="KW-0378">Hydrolase</keyword>
<dbReference type="AlphaFoldDB" id="A0A1Q2D2R2"/>
<sequence>MTRPLLVPQPRSVEFGEGALVLPARLTVSGPGDWVETAADLLAGGTGLWLVPAEEGALLRLSEAEGVPSSYTLVCGSDGITVDAADRDGLVAALGTLRQLMPDWAHGLAPLPGGELAVPHVRIVDDPKFGWRGMHLDVARHFMPLPFLYRFVDLLAMHKLNRFHLHLNEDQGWRFEVRKYPRLTTVGATRAETVFVPGSPGDGTPHGGFYTQDQLRALNAYAKRRGVTIVPEIDVPGHTRALLAAYPEFGEGAEGAEVPTGPGVFEEVLHLSDETMAMVEDVFTELLDVFDSPWIHIGGDECPTAQWERSDDAARLVRERGLAGVEGLQPWFTEHLRDWLAQRGRTTVGWDEIVDHGDMPEAVVMSWHGREPGRRALAAGHQVVMASNVPYYFDYYQSDSPDEPFAQPAPSSWQDVASFDPVAGVADEHLPNLLGIQGQVWTEFMTTPAEVEYMAFPRTCVLAEVAWSGPVEPSELEPRLRAHLRRLEAAGVNHRPLEGPHPWQRGGEGRRRRPDGHGPALTAAQIADLANY</sequence>
<dbReference type="SUPFAM" id="SSF51445">
    <property type="entry name" value="(Trans)glycosidases"/>
    <property type="match status" value="1"/>
</dbReference>
<dbReference type="STRING" id="399497.BW733_08065"/>
<gene>
    <name evidence="10" type="ORF">BW733_08065</name>
</gene>
<dbReference type="Pfam" id="PF00728">
    <property type="entry name" value="Glyco_hydro_20"/>
    <property type="match status" value="1"/>
</dbReference>
<feature type="domain" description="Glycoside hydrolase family 20 catalytic" evidence="8">
    <location>
        <begin position="129"/>
        <end position="469"/>
    </location>
</feature>
<comment type="similarity">
    <text evidence="2">Belongs to the glycosyl hydrolase 20 family.</text>
</comment>
<dbReference type="GO" id="GO:0030203">
    <property type="term" value="P:glycosaminoglycan metabolic process"/>
    <property type="evidence" value="ECO:0007669"/>
    <property type="project" value="TreeGrafter"/>
</dbReference>
<protein>
    <recommendedName>
        <fullName evidence="3">beta-N-acetylhexosaminidase</fullName>
        <ecNumber evidence="3">3.2.1.52</ecNumber>
    </recommendedName>
</protein>
<dbReference type="InterPro" id="IPR029018">
    <property type="entry name" value="Hex-like_dom2"/>
</dbReference>
<dbReference type="PANTHER" id="PTHR22600">
    <property type="entry name" value="BETA-HEXOSAMINIDASE"/>
    <property type="match status" value="1"/>
</dbReference>
<name>A0A1Q2D2R2_9ACTN</name>
<dbReference type="InterPro" id="IPR017853">
    <property type="entry name" value="GH"/>
</dbReference>
<keyword evidence="5" id="KW-0326">Glycosidase</keyword>
<dbReference type="InterPro" id="IPR015883">
    <property type="entry name" value="Glyco_hydro_20_cat"/>
</dbReference>
<dbReference type="Proteomes" id="UP000188235">
    <property type="component" value="Chromosome"/>
</dbReference>
<evidence type="ECO:0000256" key="3">
    <source>
        <dbReference type="ARBA" id="ARBA00012663"/>
    </source>
</evidence>
<evidence type="ECO:0000259" key="9">
    <source>
        <dbReference type="Pfam" id="PF02838"/>
    </source>
</evidence>
<evidence type="ECO:0000313" key="10">
    <source>
        <dbReference type="EMBL" id="AQP52531.1"/>
    </source>
</evidence>
<dbReference type="EMBL" id="CP019607">
    <property type="protein sequence ID" value="AQP52531.1"/>
    <property type="molecule type" value="Genomic_DNA"/>
</dbReference>
<evidence type="ECO:0000256" key="2">
    <source>
        <dbReference type="ARBA" id="ARBA00006285"/>
    </source>
</evidence>
<evidence type="ECO:0000256" key="4">
    <source>
        <dbReference type="ARBA" id="ARBA00022801"/>
    </source>
</evidence>
<feature type="region of interest" description="Disordered" evidence="7">
    <location>
        <begin position="491"/>
        <end position="520"/>
    </location>
</feature>
<feature type="active site" description="Proton donor" evidence="6">
    <location>
        <position position="301"/>
    </location>
</feature>
<evidence type="ECO:0000259" key="8">
    <source>
        <dbReference type="Pfam" id="PF00728"/>
    </source>
</evidence>
<dbReference type="EC" id="3.2.1.52" evidence="3"/>
<dbReference type="SUPFAM" id="SSF55545">
    <property type="entry name" value="beta-N-acetylhexosaminidase-like domain"/>
    <property type="match status" value="1"/>
</dbReference>
<organism evidence="10 11">
    <name type="scientific">Tessaracoccus flavescens</name>
    <dbReference type="NCBI Taxonomy" id="399497"/>
    <lineage>
        <taxon>Bacteria</taxon>
        <taxon>Bacillati</taxon>
        <taxon>Actinomycetota</taxon>
        <taxon>Actinomycetes</taxon>
        <taxon>Propionibacteriales</taxon>
        <taxon>Propionibacteriaceae</taxon>
        <taxon>Tessaracoccus</taxon>
    </lineage>
</organism>
<dbReference type="KEGG" id="tfa:BW733_08065"/>
<evidence type="ECO:0000256" key="1">
    <source>
        <dbReference type="ARBA" id="ARBA00001231"/>
    </source>
</evidence>
<dbReference type="Gene3D" id="3.20.20.80">
    <property type="entry name" value="Glycosidases"/>
    <property type="match status" value="1"/>
</dbReference>
<evidence type="ECO:0000256" key="5">
    <source>
        <dbReference type="ARBA" id="ARBA00023295"/>
    </source>
</evidence>
<proteinExistence type="inferred from homology"/>